<feature type="domain" description="VOC" evidence="1">
    <location>
        <begin position="2"/>
        <end position="114"/>
    </location>
</feature>
<dbReference type="InterPro" id="IPR029068">
    <property type="entry name" value="Glyas_Bleomycin-R_OHBP_Dase"/>
</dbReference>
<accession>D5BKI5</accession>
<evidence type="ECO:0000259" key="1">
    <source>
        <dbReference type="PROSITE" id="PS51819"/>
    </source>
</evidence>
<evidence type="ECO:0000313" key="2">
    <source>
        <dbReference type="EMBL" id="ADF53897.1"/>
    </source>
</evidence>
<proteinExistence type="predicted"/>
<dbReference type="RefSeq" id="WP_013072981.1">
    <property type="nucleotide sequence ID" value="NC_014041.1"/>
</dbReference>
<dbReference type="PROSITE" id="PS51819">
    <property type="entry name" value="VOC"/>
    <property type="match status" value="1"/>
</dbReference>
<dbReference type="InterPro" id="IPR004360">
    <property type="entry name" value="Glyas_Fos-R_dOase_dom"/>
</dbReference>
<evidence type="ECO:0000313" key="3">
    <source>
        <dbReference type="Proteomes" id="UP000001654"/>
    </source>
</evidence>
<sequence>MKIEYLEIYTSAIKEQLNFYRDVLGFSITKNSENNFRFSAGFTEICFQFKKDAKPYHIAFHIPAHQEDLALNWLKERVVIEKNDTEEIIDFKNWKAKSVYFKDPDDNILELISRRDLYPSQKKYFNVNSILGVSEIGLAVEIIEPYYTYLHRQFGLGIYDGNLDRFCAIGDDEGLIIAVNRHNRDWFPTNQTAFAADFKINFTHHQGSEFSFTSKDV</sequence>
<dbReference type="SUPFAM" id="SSF54593">
    <property type="entry name" value="Glyoxalase/Bleomycin resistance protein/Dihydroxybiphenyl dioxygenase"/>
    <property type="match status" value="1"/>
</dbReference>
<dbReference type="InterPro" id="IPR037523">
    <property type="entry name" value="VOC_core"/>
</dbReference>
<dbReference type="eggNOG" id="COG0346">
    <property type="taxonomic scope" value="Bacteria"/>
</dbReference>
<dbReference type="OrthoDB" id="2703022at2"/>
<name>D5BKI5_ZUNPS</name>
<dbReference type="EMBL" id="CP001650">
    <property type="protein sequence ID" value="ADF53897.1"/>
    <property type="molecule type" value="Genomic_DNA"/>
</dbReference>
<dbReference type="KEGG" id="zpr:ZPR_3582"/>
<dbReference type="HOGENOM" id="CLU_105391_0_0_10"/>
<dbReference type="Pfam" id="PF00903">
    <property type="entry name" value="Glyoxalase"/>
    <property type="match status" value="1"/>
</dbReference>
<dbReference type="STRING" id="655815.ZPR_3582"/>
<dbReference type="Proteomes" id="UP000001654">
    <property type="component" value="Chromosome"/>
</dbReference>
<keyword evidence="3" id="KW-1185">Reference proteome</keyword>
<reference evidence="2 3" key="1">
    <citation type="journal article" date="2010" name="BMC Genomics">
        <title>The complete genome of Zunongwangia profunda SM-A87 reveals its adaptation to the deep-sea environment and ecological role in sedimentary organic nitrogen degradation.</title>
        <authorList>
            <person name="Qin Q.L."/>
            <person name="Zhang X.Y."/>
            <person name="Wang X.M."/>
            <person name="Liu G.M."/>
            <person name="Chen X.L."/>
            <person name="Xie B.B."/>
            <person name="Dang H.Y."/>
            <person name="Zhou B.C."/>
            <person name="Yu J."/>
            <person name="Zhang Y.Z."/>
        </authorList>
    </citation>
    <scope>NUCLEOTIDE SEQUENCE [LARGE SCALE GENOMIC DNA]</scope>
    <source>
        <strain evidence="3">DSM 18752 / CCTCC AB 206139 / SM-A87</strain>
    </source>
</reference>
<dbReference type="AlphaFoldDB" id="D5BKI5"/>
<organism evidence="2 3">
    <name type="scientific">Zunongwangia profunda (strain DSM 18752 / CCTCC AB 206139 / SM-A87)</name>
    <name type="common">Wangia profunda</name>
    <dbReference type="NCBI Taxonomy" id="655815"/>
    <lineage>
        <taxon>Bacteria</taxon>
        <taxon>Pseudomonadati</taxon>
        <taxon>Bacteroidota</taxon>
        <taxon>Flavobacteriia</taxon>
        <taxon>Flavobacteriales</taxon>
        <taxon>Flavobacteriaceae</taxon>
        <taxon>Zunongwangia</taxon>
    </lineage>
</organism>
<dbReference type="Gene3D" id="3.10.180.10">
    <property type="entry name" value="2,3-Dihydroxybiphenyl 1,2-Dioxygenase, domain 1"/>
    <property type="match status" value="1"/>
</dbReference>
<protein>
    <submittedName>
        <fullName evidence="2">Glyoxalase/Bleomycin resistance protein</fullName>
    </submittedName>
</protein>
<gene>
    <name evidence="2" type="ordered locus">ZPR_3582</name>
</gene>